<organism evidence="2 3">
    <name type="scientific">Pseudomonas palleroniana</name>
    <dbReference type="NCBI Taxonomy" id="191390"/>
    <lineage>
        <taxon>Bacteria</taxon>
        <taxon>Pseudomonadati</taxon>
        <taxon>Pseudomonadota</taxon>
        <taxon>Gammaproteobacteria</taxon>
        <taxon>Pseudomonadales</taxon>
        <taxon>Pseudomonadaceae</taxon>
        <taxon>Pseudomonas</taxon>
    </lineage>
</organism>
<dbReference type="EMBL" id="LRMR01000002">
    <property type="protein sequence ID" value="KWU52864.1"/>
    <property type="molecule type" value="Genomic_DNA"/>
</dbReference>
<dbReference type="Proteomes" id="UP000067111">
    <property type="component" value="Unassembled WGS sequence"/>
</dbReference>
<dbReference type="OrthoDB" id="7022485at2"/>
<dbReference type="RefSeq" id="WP_060752396.1">
    <property type="nucleotide sequence ID" value="NZ_LRMR01000002.1"/>
</dbReference>
<protein>
    <submittedName>
        <fullName evidence="2">Uncharacterized protein</fullName>
    </submittedName>
</protein>
<keyword evidence="1" id="KW-0175">Coiled coil</keyword>
<dbReference type="AlphaFoldDB" id="A0A109FQN0"/>
<name>A0A109FQN0_9PSED</name>
<reference evidence="3" key="1">
    <citation type="submission" date="2016-01" db="EMBL/GenBank/DDBJ databases">
        <authorList>
            <person name="Gamez R.M."/>
            <person name="Rodriguez F."/>
            <person name="Bernal J.F."/>
            <person name="Agarwala R."/>
            <person name="Landsman D."/>
            <person name="Marino-Ramirez L."/>
        </authorList>
    </citation>
    <scope>NUCLEOTIDE SEQUENCE [LARGE SCALE GENOMIC DNA]</scope>
    <source>
        <strain evidence="3">Ps006</strain>
    </source>
</reference>
<evidence type="ECO:0000313" key="3">
    <source>
        <dbReference type="Proteomes" id="UP000067111"/>
    </source>
</evidence>
<comment type="caution">
    <text evidence="2">The sequence shown here is derived from an EMBL/GenBank/DDBJ whole genome shotgun (WGS) entry which is preliminary data.</text>
</comment>
<sequence>MQDEQRKLRQLAAATRLRALQREKAASSHAACLRSVRTAERRLEEEQQRYRQLQATFEQQSRAGVALDPAQYEQRLLAQSQSFIELTSRVQALREAQEQESACRTLLGRRTLEVQVTQKAFDTVLHDLQCYLRNQESIDIFDAQQALGASHGA</sequence>
<evidence type="ECO:0000256" key="1">
    <source>
        <dbReference type="SAM" id="Coils"/>
    </source>
</evidence>
<evidence type="ECO:0000313" key="2">
    <source>
        <dbReference type="EMBL" id="KWU52864.1"/>
    </source>
</evidence>
<feature type="coiled-coil region" evidence="1">
    <location>
        <begin position="29"/>
        <end position="63"/>
    </location>
</feature>
<proteinExistence type="predicted"/>
<gene>
    <name evidence="2" type="ORF">AWV77_00915</name>
</gene>
<accession>A0A109FQN0</accession>